<evidence type="ECO:0000256" key="7">
    <source>
        <dbReference type="ARBA" id="ARBA00023065"/>
    </source>
</evidence>
<keyword evidence="3 11" id="KW-0894">Sodium channel</keyword>
<feature type="transmembrane region" description="Helical" evidence="12">
    <location>
        <begin position="74"/>
        <end position="96"/>
    </location>
</feature>
<reference evidence="13" key="1">
    <citation type="journal article" date="2021" name="Genome Biol. Evol.">
        <title>A High-Quality Reference Genome for a Parasitic Bivalve with Doubly Uniparental Inheritance (Bivalvia: Unionida).</title>
        <authorList>
            <person name="Smith C.H."/>
        </authorList>
    </citation>
    <scope>NUCLEOTIDE SEQUENCE</scope>
    <source>
        <strain evidence="13">CHS0354</strain>
    </source>
</reference>
<dbReference type="AlphaFoldDB" id="A0AAE0VND9"/>
<evidence type="ECO:0000256" key="6">
    <source>
        <dbReference type="ARBA" id="ARBA00023053"/>
    </source>
</evidence>
<evidence type="ECO:0000313" key="14">
    <source>
        <dbReference type="Proteomes" id="UP001195483"/>
    </source>
</evidence>
<evidence type="ECO:0000256" key="8">
    <source>
        <dbReference type="ARBA" id="ARBA00023136"/>
    </source>
</evidence>
<evidence type="ECO:0000256" key="10">
    <source>
        <dbReference type="ARBA" id="ARBA00023303"/>
    </source>
</evidence>
<accession>A0AAE0VND9</accession>
<sequence length="177" mass="21085">MDMKVPTLKMDSTKKKDKKKDAFEEMVKALDYKRYDGSPNENWSTLRERYDQFCEETSLTVLSRIHNSKNIYKTVAWVLLTLAMLTWMSVECYWLFEKYFQYPVEVKTELRAVPRHEFPSVTVCNLNPLKDSRKRDEPFHTLGSTFIIKDDDMLYNEYVGGLEEMLRGVIYGDDWLY</sequence>
<comment type="caution">
    <text evidence="13">The sequence shown here is derived from an EMBL/GenBank/DDBJ whole genome shotgun (WGS) entry which is preliminary data.</text>
</comment>
<name>A0AAE0VND9_9BIVA</name>
<evidence type="ECO:0000256" key="9">
    <source>
        <dbReference type="ARBA" id="ARBA00023201"/>
    </source>
</evidence>
<dbReference type="GO" id="GO:0005886">
    <property type="term" value="C:plasma membrane"/>
    <property type="evidence" value="ECO:0007669"/>
    <property type="project" value="TreeGrafter"/>
</dbReference>
<dbReference type="GO" id="GO:0015280">
    <property type="term" value="F:ligand-gated sodium channel activity"/>
    <property type="evidence" value="ECO:0007669"/>
    <property type="project" value="TreeGrafter"/>
</dbReference>
<evidence type="ECO:0000256" key="5">
    <source>
        <dbReference type="ARBA" id="ARBA00022989"/>
    </source>
</evidence>
<keyword evidence="4 11" id="KW-0812">Transmembrane</keyword>
<keyword evidence="5 12" id="KW-1133">Transmembrane helix</keyword>
<reference evidence="13" key="2">
    <citation type="journal article" date="2021" name="Genome Biol. Evol.">
        <title>Developing a high-quality reference genome for a parasitic bivalve with doubly uniparental inheritance (Bivalvia: Unionida).</title>
        <authorList>
            <person name="Smith C.H."/>
        </authorList>
    </citation>
    <scope>NUCLEOTIDE SEQUENCE</scope>
    <source>
        <strain evidence="13">CHS0354</strain>
        <tissue evidence="13">Mantle</tissue>
    </source>
</reference>
<gene>
    <name evidence="13" type="ORF">CHS0354_003923</name>
</gene>
<evidence type="ECO:0000256" key="12">
    <source>
        <dbReference type="SAM" id="Phobius"/>
    </source>
</evidence>
<keyword evidence="2 11" id="KW-0813">Transport</keyword>
<evidence type="ECO:0000256" key="4">
    <source>
        <dbReference type="ARBA" id="ARBA00022692"/>
    </source>
</evidence>
<evidence type="ECO:0000256" key="3">
    <source>
        <dbReference type="ARBA" id="ARBA00022461"/>
    </source>
</evidence>
<keyword evidence="9 11" id="KW-0739">Sodium transport</keyword>
<comment type="similarity">
    <text evidence="11">Belongs to the amiloride-sensitive sodium channel (TC 1.A.6) family.</text>
</comment>
<evidence type="ECO:0000256" key="11">
    <source>
        <dbReference type="RuleBase" id="RU000679"/>
    </source>
</evidence>
<evidence type="ECO:0000256" key="2">
    <source>
        <dbReference type="ARBA" id="ARBA00022448"/>
    </source>
</evidence>
<keyword evidence="14" id="KW-1185">Reference proteome</keyword>
<keyword evidence="8 12" id="KW-0472">Membrane</keyword>
<comment type="subcellular location">
    <subcellularLocation>
        <location evidence="1">Membrane</location>
        <topology evidence="1">Multi-pass membrane protein</topology>
    </subcellularLocation>
</comment>
<keyword evidence="7 11" id="KW-0406">Ion transport</keyword>
<dbReference type="Pfam" id="PF00858">
    <property type="entry name" value="ASC"/>
    <property type="match status" value="1"/>
</dbReference>
<dbReference type="PANTHER" id="PTHR11690">
    <property type="entry name" value="AMILORIDE-SENSITIVE SODIUM CHANNEL-RELATED"/>
    <property type="match status" value="1"/>
</dbReference>
<evidence type="ECO:0000256" key="1">
    <source>
        <dbReference type="ARBA" id="ARBA00004141"/>
    </source>
</evidence>
<keyword evidence="6" id="KW-0915">Sodium</keyword>
<dbReference type="EMBL" id="JAEAOA010000307">
    <property type="protein sequence ID" value="KAK3584638.1"/>
    <property type="molecule type" value="Genomic_DNA"/>
</dbReference>
<protein>
    <submittedName>
        <fullName evidence="13">Uncharacterized protein</fullName>
    </submittedName>
</protein>
<reference evidence="13" key="3">
    <citation type="submission" date="2023-05" db="EMBL/GenBank/DDBJ databases">
        <authorList>
            <person name="Smith C.H."/>
        </authorList>
    </citation>
    <scope>NUCLEOTIDE SEQUENCE</scope>
    <source>
        <strain evidence="13">CHS0354</strain>
        <tissue evidence="13">Mantle</tissue>
    </source>
</reference>
<dbReference type="Proteomes" id="UP001195483">
    <property type="component" value="Unassembled WGS sequence"/>
</dbReference>
<keyword evidence="10 11" id="KW-0407">Ion channel</keyword>
<evidence type="ECO:0000313" key="13">
    <source>
        <dbReference type="EMBL" id="KAK3584638.1"/>
    </source>
</evidence>
<dbReference type="InterPro" id="IPR001873">
    <property type="entry name" value="ENaC"/>
</dbReference>
<dbReference type="PANTHER" id="PTHR11690:SF248">
    <property type="entry name" value="PICKPOCKET 17, ISOFORM A"/>
    <property type="match status" value="1"/>
</dbReference>
<proteinExistence type="inferred from homology"/>
<organism evidence="13 14">
    <name type="scientific">Potamilus streckersoni</name>
    <dbReference type="NCBI Taxonomy" id="2493646"/>
    <lineage>
        <taxon>Eukaryota</taxon>
        <taxon>Metazoa</taxon>
        <taxon>Spiralia</taxon>
        <taxon>Lophotrochozoa</taxon>
        <taxon>Mollusca</taxon>
        <taxon>Bivalvia</taxon>
        <taxon>Autobranchia</taxon>
        <taxon>Heteroconchia</taxon>
        <taxon>Palaeoheterodonta</taxon>
        <taxon>Unionida</taxon>
        <taxon>Unionoidea</taxon>
        <taxon>Unionidae</taxon>
        <taxon>Ambleminae</taxon>
        <taxon>Lampsilini</taxon>
        <taxon>Potamilus</taxon>
    </lineage>
</organism>